<dbReference type="Pfam" id="PF08020">
    <property type="entry name" value="DUF1706"/>
    <property type="match status" value="1"/>
</dbReference>
<name>A0ABW4BEY5_9LACO</name>
<organism evidence="1 2">
    <name type="scientific">Lacticaseibacillus suilingensis</name>
    <dbReference type="NCBI Taxonomy" id="2799577"/>
    <lineage>
        <taxon>Bacteria</taxon>
        <taxon>Bacillati</taxon>
        <taxon>Bacillota</taxon>
        <taxon>Bacilli</taxon>
        <taxon>Lactobacillales</taxon>
        <taxon>Lactobacillaceae</taxon>
        <taxon>Lacticaseibacillus</taxon>
    </lineage>
</organism>
<dbReference type="RefSeq" id="WP_204118246.1">
    <property type="nucleotide sequence ID" value="NZ_BOLV01000003.1"/>
</dbReference>
<sequence>MAKPHSRQSLILATHENFEQLEHILTSLSAADRKREFPFKGRDRNVRDVLVQVAAWQKMYLDWSTANLAGEAKRFMPKPYTWQTSGKLSQRIWQQNQSHHLCRGPQSARESA</sequence>
<dbReference type="PANTHER" id="PTHR40658:SF4">
    <property type="entry name" value="HYPOTHETICAL CYTOSOLIC PROTEIN"/>
    <property type="match status" value="1"/>
</dbReference>
<dbReference type="PANTHER" id="PTHR40658">
    <property type="match status" value="1"/>
</dbReference>
<accession>A0ABW4BEY5</accession>
<keyword evidence="2" id="KW-1185">Reference proteome</keyword>
<proteinExistence type="predicted"/>
<dbReference type="InterPro" id="IPR012550">
    <property type="entry name" value="DUF1706"/>
</dbReference>
<dbReference type="InterPro" id="IPR034660">
    <property type="entry name" value="DinB/YfiT-like"/>
</dbReference>
<dbReference type="Proteomes" id="UP001597199">
    <property type="component" value="Unassembled WGS sequence"/>
</dbReference>
<reference evidence="2" key="1">
    <citation type="journal article" date="2019" name="Int. J. Syst. Evol. Microbiol.">
        <title>The Global Catalogue of Microorganisms (GCM) 10K type strain sequencing project: providing services to taxonomists for standard genome sequencing and annotation.</title>
        <authorList>
            <consortium name="The Broad Institute Genomics Platform"/>
            <consortium name="The Broad Institute Genome Sequencing Center for Infectious Disease"/>
            <person name="Wu L."/>
            <person name="Ma J."/>
        </authorList>
    </citation>
    <scope>NUCLEOTIDE SEQUENCE [LARGE SCALE GENOMIC DNA]</scope>
    <source>
        <strain evidence="2">CCM 9110</strain>
    </source>
</reference>
<evidence type="ECO:0000313" key="2">
    <source>
        <dbReference type="Proteomes" id="UP001597199"/>
    </source>
</evidence>
<protein>
    <submittedName>
        <fullName evidence="1">ClbS/DfsB family four-helix bundle protein</fullName>
    </submittedName>
</protein>
<evidence type="ECO:0000313" key="1">
    <source>
        <dbReference type="EMBL" id="MFD1399062.1"/>
    </source>
</evidence>
<dbReference type="EMBL" id="JBHTOA010000030">
    <property type="protein sequence ID" value="MFD1399062.1"/>
    <property type="molecule type" value="Genomic_DNA"/>
</dbReference>
<gene>
    <name evidence="1" type="ORF">ACFQ41_07045</name>
</gene>
<dbReference type="Gene3D" id="1.20.120.450">
    <property type="entry name" value="dinb family like domain"/>
    <property type="match status" value="1"/>
</dbReference>
<comment type="caution">
    <text evidence="1">The sequence shown here is derived from an EMBL/GenBank/DDBJ whole genome shotgun (WGS) entry which is preliminary data.</text>
</comment>